<sequence length="56" mass="6799">MFQHLDFTDRRTRRDTGLNRPRAARKFVLVGEKEFYDTASPADYREFQIVQSYNQR</sequence>
<gene>
    <name evidence="1" type="ORF">FHR83_005390</name>
</gene>
<evidence type="ECO:0000313" key="2">
    <source>
        <dbReference type="Proteomes" id="UP000590749"/>
    </source>
</evidence>
<dbReference type="EMBL" id="JACHXF010000012">
    <property type="protein sequence ID" value="MBB3097706.1"/>
    <property type="molecule type" value="Genomic_DNA"/>
</dbReference>
<dbReference type="RefSeq" id="WP_183223097.1">
    <property type="nucleotide sequence ID" value="NZ_BMPW01000019.1"/>
</dbReference>
<keyword evidence="2" id="KW-1185">Reference proteome</keyword>
<evidence type="ECO:0000313" key="1">
    <source>
        <dbReference type="EMBL" id="MBB3097706.1"/>
    </source>
</evidence>
<accession>A0A7W5FGM8</accession>
<comment type="caution">
    <text evidence="1">The sequence shown here is derived from an EMBL/GenBank/DDBJ whole genome shotgun (WGS) entry which is preliminary data.</text>
</comment>
<proteinExistence type="predicted"/>
<protein>
    <submittedName>
        <fullName evidence="1">Uncharacterized protein</fullName>
    </submittedName>
</protein>
<reference evidence="1 2" key="1">
    <citation type="submission" date="2020-08" db="EMBL/GenBank/DDBJ databases">
        <title>Genomic Encyclopedia of Type Strains, Phase III (KMG-III): the genomes of soil and plant-associated and newly described type strains.</title>
        <authorList>
            <person name="Whitman W."/>
        </authorList>
    </citation>
    <scope>NUCLEOTIDE SEQUENCE [LARGE SCALE GENOMIC DNA]</scope>
    <source>
        <strain evidence="1 2">CECT 3287</strain>
    </source>
</reference>
<dbReference type="AlphaFoldDB" id="A0A7W5FGM8"/>
<organism evidence="1 2">
    <name type="scientific">Actinoplanes campanulatus</name>
    <dbReference type="NCBI Taxonomy" id="113559"/>
    <lineage>
        <taxon>Bacteria</taxon>
        <taxon>Bacillati</taxon>
        <taxon>Actinomycetota</taxon>
        <taxon>Actinomycetes</taxon>
        <taxon>Micromonosporales</taxon>
        <taxon>Micromonosporaceae</taxon>
        <taxon>Actinoplanes</taxon>
    </lineage>
</organism>
<dbReference type="Proteomes" id="UP000590749">
    <property type="component" value="Unassembled WGS sequence"/>
</dbReference>
<name>A0A7W5FGM8_9ACTN</name>